<dbReference type="EMBL" id="FUYE01000003">
    <property type="protein sequence ID" value="SKA86608.1"/>
    <property type="molecule type" value="Genomic_DNA"/>
</dbReference>
<keyword evidence="3" id="KW-1185">Reference proteome</keyword>
<dbReference type="Proteomes" id="UP000190774">
    <property type="component" value="Unassembled WGS sequence"/>
</dbReference>
<dbReference type="STRING" id="48467.SAMN02745166_01319"/>
<proteinExistence type="predicted"/>
<protein>
    <submittedName>
        <fullName evidence="2">Uncharacterized protein</fullName>
    </submittedName>
</protein>
<organism evidence="2 3">
    <name type="scientific">Prosthecobacter debontii</name>
    <dbReference type="NCBI Taxonomy" id="48467"/>
    <lineage>
        <taxon>Bacteria</taxon>
        <taxon>Pseudomonadati</taxon>
        <taxon>Verrucomicrobiota</taxon>
        <taxon>Verrucomicrobiia</taxon>
        <taxon>Verrucomicrobiales</taxon>
        <taxon>Verrucomicrobiaceae</taxon>
        <taxon>Prosthecobacter</taxon>
    </lineage>
</organism>
<accession>A0A1T4XBT3</accession>
<name>A0A1T4XBT3_9BACT</name>
<sequence>MKNFDQRWQTLTEQARQMPGQEAPQVPWGLATRVAARLRERPLETWEDIFIRLGMRAAWAAFALLVLSAGLVLSDWTQPSLELPQVGVSLGSDLLWP</sequence>
<dbReference type="RefSeq" id="WP_078812508.1">
    <property type="nucleotide sequence ID" value="NZ_FUYE01000003.1"/>
</dbReference>
<evidence type="ECO:0000256" key="1">
    <source>
        <dbReference type="SAM" id="Phobius"/>
    </source>
</evidence>
<keyword evidence="1" id="KW-1133">Transmembrane helix</keyword>
<keyword evidence="1" id="KW-0812">Transmembrane</keyword>
<evidence type="ECO:0000313" key="3">
    <source>
        <dbReference type="Proteomes" id="UP000190774"/>
    </source>
</evidence>
<dbReference type="AlphaFoldDB" id="A0A1T4XBT3"/>
<keyword evidence="1" id="KW-0472">Membrane</keyword>
<gene>
    <name evidence="2" type="ORF">SAMN02745166_01319</name>
</gene>
<evidence type="ECO:0000313" key="2">
    <source>
        <dbReference type="EMBL" id="SKA86608.1"/>
    </source>
</evidence>
<feature type="transmembrane region" description="Helical" evidence="1">
    <location>
        <begin position="49"/>
        <end position="73"/>
    </location>
</feature>
<reference evidence="3" key="1">
    <citation type="submission" date="2017-02" db="EMBL/GenBank/DDBJ databases">
        <authorList>
            <person name="Varghese N."/>
            <person name="Submissions S."/>
        </authorList>
    </citation>
    <scope>NUCLEOTIDE SEQUENCE [LARGE SCALE GENOMIC DNA]</scope>
    <source>
        <strain evidence="3">ATCC 700200</strain>
    </source>
</reference>